<organism evidence="3 4">
    <name type="scientific">Sphingomonas montanisoli</name>
    <dbReference type="NCBI Taxonomy" id="2606412"/>
    <lineage>
        <taxon>Bacteria</taxon>
        <taxon>Pseudomonadati</taxon>
        <taxon>Pseudomonadota</taxon>
        <taxon>Alphaproteobacteria</taxon>
        <taxon>Sphingomonadales</taxon>
        <taxon>Sphingomonadaceae</taxon>
        <taxon>Sphingomonas</taxon>
    </lineage>
</organism>
<comment type="caution">
    <text evidence="3">The sequence shown here is derived from an EMBL/GenBank/DDBJ whole genome shotgun (WGS) entry which is preliminary data.</text>
</comment>
<protein>
    <submittedName>
        <fullName evidence="3">Nuclear transport factor 2 family protein</fullName>
    </submittedName>
</protein>
<name>A0A5D9BZV8_9SPHN</name>
<gene>
    <name evidence="3" type="ORF">FYJ91_19015</name>
</gene>
<evidence type="ECO:0000256" key="1">
    <source>
        <dbReference type="SAM" id="MobiDB-lite"/>
    </source>
</evidence>
<accession>A0A5D9BZV8</accession>
<evidence type="ECO:0000313" key="3">
    <source>
        <dbReference type="EMBL" id="TZG24703.1"/>
    </source>
</evidence>
<dbReference type="InterPro" id="IPR037401">
    <property type="entry name" value="SnoaL-like"/>
</dbReference>
<sequence>MGFNGKPPTPFRLCPTAPTRLPGDMETTTPTLEQLAARIERLEDERAIQAHLIRYGLAVDSNSEIEASLLYAEDTHVDIDASVFMDGRDATRGIVASPLHQAILPNCAHVMGPFVVEIDGTRAVATGYATVYVREDGDVKVWRQSFGRWELEKREGRWQITKRVSRSTGREDAAALFKAVL</sequence>
<feature type="domain" description="SnoaL-like" evidence="2">
    <location>
        <begin position="40"/>
        <end position="163"/>
    </location>
</feature>
<dbReference type="EMBL" id="VTOU01000005">
    <property type="protein sequence ID" value="TZG24703.1"/>
    <property type="molecule type" value="Genomic_DNA"/>
</dbReference>
<evidence type="ECO:0000313" key="4">
    <source>
        <dbReference type="Proteomes" id="UP000322077"/>
    </source>
</evidence>
<reference evidence="3 4" key="1">
    <citation type="submission" date="2019-08" db="EMBL/GenBank/DDBJ databases">
        <authorList>
            <person name="Wang G."/>
            <person name="Xu Z."/>
        </authorList>
    </citation>
    <scope>NUCLEOTIDE SEQUENCE [LARGE SCALE GENOMIC DNA]</scope>
    <source>
        <strain evidence="3 4">ZX</strain>
    </source>
</reference>
<dbReference type="Pfam" id="PF13577">
    <property type="entry name" value="SnoaL_4"/>
    <property type="match status" value="1"/>
</dbReference>
<dbReference type="Proteomes" id="UP000322077">
    <property type="component" value="Unassembled WGS sequence"/>
</dbReference>
<dbReference type="InterPro" id="IPR032710">
    <property type="entry name" value="NTF2-like_dom_sf"/>
</dbReference>
<dbReference type="AlphaFoldDB" id="A0A5D9BZV8"/>
<feature type="region of interest" description="Disordered" evidence="1">
    <location>
        <begin position="1"/>
        <end position="27"/>
    </location>
</feature>
<evidence type="ECO:0000259" key="2">
    <source>
        <dbReference type="Pfam" id="PF13577"/>
    </source>
</evidence>
<keyword evidence="4" id="KW-1185">Reference proteome</keyword>
<proteinExistence type="predicted"/>
<dbReference type="Gene3D" id="3.10.450.50">
    <property type="match status" value="1"/>
</dbReference>
<dbReference type="SUPFAM" id="SSF54427">
    <property type="entry name" value="NTF2-like"/>
    <property type="match status" value="1"/>
</dbReference>